<evidence type="ECO:0000259" key="2">
    <source>
        <dbReference type="Pfam" id="PF13439"/>
    </source>
</evidence>
<accession>A0A4R2NV01</accession>
<protein>
    <submittedName>
        <fullName evidence="3">Glycosyltransferase involved in cell wall biosynthesis</fullName>
    </submittedName>
</protein>
<evidence type="ECO:0000313" key="3">
    <source>
        <dbReference type="EMBL" id="TCP25757.1"/>
    </source>
</evidence>
<dbReference type="PANTHER" id="PTHR45947">
    <property type="entry name" value="SULFOQUINOVOSYL TRANSFERASE SQD2"/>
    <property type="match status" value="1"/>
</dbReference>
<evidence type="ECO:0000313" key="4">
    <source>
        <dbReference type="Proteomes" id="UP000294564"/>
    </source>
</evidence>
<evidence type="ECO:0000259" key="1">
    <source>
        <dbReference type="Pfam" id="PF00534"/>
    </source>
</evidence>
<dbReference type="Pfam" id="PF13439">
    <property type="entry name" value="Glyco_transf_4"/>
    <property type="match status" value="1"/>
</dbReference>
<keyword evidence="3" id="KW-0808">Transferase</keyword>
<dbReference type="Gene3D" id="3.40.50.2000">
    <property type="entry name" value="Glycogen Phosphorylase B"/>
    <property type="match status" value="2"/>
</dbReference>
<keyword evidence="4" id="KW-1185">Reference proteome</keyword>
<dbReference type="GO" id="GO:0016757">
    <property type="term" value="F:glycosyltransferase activity"/>
    <property type="evidence" value="ECO:0007669"/>
    <property type="project" value="InterPro"/>
</dbReference>
<dbReference type="CDD" id="cd03811">
    <property type="entry name" value="GT4_GT28_WabH-like"/>
    <property type="match status" value="1"/>
</dbReference>
<dbReference type="AlphaFoldDB" id="A0A4R2NV01"/>
<dbReference type="EMBL" id="SLXM01000003">
    <property type="protein sequence ID" value="TCP25757.1"/>
    <property type="molecule type" value="Genomic_DNA"/>
</dbReference>
<dbReference type="Pfam" id="PF00534">
    <property type="entry name" value="Glycos_transf_1"/>
    <property type="match status" value="1"/>
</dbReference>
<dbReference type="InterPro" id="IPR001296">
    <property type="entry name" value="Glyco_trans_1"/>
</dbReference>
<dbReference type="SUPFAM" id="SSF53756">
    <property type="entry name" value="UDP-Glycosyltransferase/glycogen phosphorylase"/>
    <property type="match status" value="1"/>
</dbReference>
<dbReference type="PANTHER" id="PTHR45947:SF3">
    <property type="entry name" value="SULFOQUINOVOSYL TRANSFERASE SQD2"/>
    <property type="match status" value="1"/>
</dbReference>
<comment type="caution">
    <text evidence="3">The sequence shown here is derived from an EMBL/GenBank/DDBJ whole genome shotgun (WGS) entry which is preliminary data.</text>
</comment>
<reference evidence="3 4" key="1">
    <citation type="submission" date="2019-03" db="EMBL/GenBank/DDBJ databases">
        <title>Genomic Encyclopedia of Type Strains, Phase IV (KMG-IV): sequencing the most valuable type-strain genomes for metagenomic binning, comparative biology and taxonomic classification.</title>
        <authorList>
            <person name="Goeker M."/>
        </authorList>
    </citation>
    <scope>NUCLEOTIDE SEQUENCE [LARGE SCALE GENOMIC DNA]</scope>
    <source>
        <strain evidence="3 4">DSM 14836</strain>
    </source>
</reference>
<dbReference type="InterPro" id="IPR050194">
    <property type="entry name" value="Glycosyltransferase_grp1"/>
</dbReference>
<sequence>MSETKTICFFNSTKTWGGGEKWHFEMAAFLHSQGVKVLVIVSPNSELSKKLKEKGVPTEEIKVSNFSYVNFSKVNKVVQFYKKHNVTTVVMNSSEDMKIGGMAAKKAGLQRIIYRRGSAIPIKNSFVNRYFFQNVLTEVLANSEATKKTINAKNPVLFPENNITVIPNGIDVDKFDNLPFECLYKKEGNELVLGNLGRMVFQKNQKFLIEVAVELKKRNIDFKILIGGSGKLEKELKDRVVQENLDKEIKFLGFIENPKSFMNSIDVFLLPSRWEGFGYVLAEAMLCEKPCVAFEISSNSQIVENETNGFLVPFENVNAFCNKIEWFSDHKNKIEEMGKNGRKKIENEFNSALIQNKVKTFLES</sequence>
<organism evidence="3 4">
    <name type="scientific">Tenacibaculum skagerrakense</name>
    <dbReference type="NCBI Taxonomy" id="186571"/>
    <lineage>
        <taxon>Bacteria</taxon>
        <taxon>Pseudomonadati</taxon>
        <taxon>Bacteroidota</taxon>
        <taxon>Flavobacteriia</taxon>
        <taxon>Flavobacteriales</taxon>
        <taxon>Flavobacteriaceae</taxon>
        <taxon>Tenacibaculum</taxon>
    </lineage>
</organism>
<dbReference type="RefSeq" id="WP_132794148.1">
    <property type="nucleotide sequence ID" value="NZ_SLXM01000003.1"/>
</dbReference>
<dbReference type="InterPro" id="IPR028098">
    <property type="entry name" value="Glyco_trans_4-like_N"/>
</dbReference>
<name>A0A4R2NV01_9FLAO</name>
<proteinExistence type="predicted"/>
<dbReference type="Proteomes" id="UP000294564">
    <property type="component" value="Unassembled WGS sequence"/>
</dbReference>
<feature type="domain" description="Glycosyl transferase family 1" evidence="1">
    <location>
        <begin position="186"/>
        <end position="343"/>
    </location>
</feature>
<gene>
    <name evidence="3" type="ORF">EV195_103116</name>
</gene>
<dbReference type="OrthoDB" id="9811239at2"/>
<feature type="domain" description="Glycosyltransferase subfamily 4-like N-terminal" evidence="2">
    <location>
        <begin position="16"/>
        <end position="173"/>
    </location>
</feature>